<feature type="transmembrane region" description="Helical" evidence="7">
    <location>
        <begin position="34"/>
        <end position="53"/>
    </location>
</feature>
<gene>
    <name evidence="8" type="ORF">DIE28_16685</name>
</gene>
<organism evidence="8 9">
    <name type="scientific">Paracoccus thiocyanatus</name>
    <dbReference type="NCBI Taxonomy" id="34006"/>
    <lineage>
        <taxon>Bacteria</taxon>
        <taxon>Pseudomonadati</taxon>
        <taxon>Pseudomonadota</taxon>
        <taxon>Alphaproteobacteria</taxon>
        <taxon>Rhodobacterales</taxon>
        <taxon>Paracoccaceae</taxon>
        <taxon>Paracoccus</taxon>
    </lineage>
</organism>
<dbReference type="AlphaFoldDB" id="A0A3D8P8Y6"/>
<feature type="transmembrane region" description="Helical" evidence="7">
    <location>
        <begin position="262"/>
        <end position="281"/>
    </location>
</feature>
<keyword evidence="9" id="KW-1185">Reference proteome</keyword>
<accession>A0A3D8P8Y6</accession>
<dbReference type="InterPro" id="IPR004776">
    <property type="entry name" value="Mem_transp_PIN-like"/>
</dbReference>
<dbReference type="GO" id="GO:0016020">
    <property type="term" value="C:membrane"/>
    <property type="evidence" value="ECO:0007669"/>
    <property type="project" value="UniProtKB-SubCell"/>
</dbReference>
<evidence type="ECO:0000256" key="3">
    <source>
        <dbReference type="ARBA" id="ARBA00022475"/>
    </source>
</evidence>
<keyword evidence="3" id="KW-1003">Cell membrane</keyword>
<evidence type="ECO:0000256" key="2">
    <source>
        <dbReference type="ARBA" id="ARBA00022448"/>
    </source>
</evidence>
<sequence>MLGILSVTGVAFVLIVLGYVAVRLSVLSELDMSALGRFVISFALPALIFRAMAERDLGEIFDIGYLAAYLAGSLWVFAAGYWWSRQMSRLTPIESTFQGMGMCCANSGFIGYPILLMALPKVASTALTLALIVENLFLIPLMLVMAERAERATERGRKIARQIAAKLLRNPIIGAIMVGLFVSLFQLEVPPVIAKSVDLLALSSTAIALVVIGGTLPKLSLQAPHPRVVPVVVGKLILHPLAVGLGLVVTTVAGFSVVDPQLADAAIIIAAMPTMGIYPILAQRYGQQQGAALAMLVMTVLSFFSISLVLHLLVGNSVG</sequence>
<comment type="subcellular location">
    <subcellularLocation>
        <location evidence="1">Membrane</location>
        <topology evidence="1">Multi-pass membrane protein</topology>
    </subcellularLocation>
</comment>
<keyword evidence="2" id="KW-0813">Transport</keyword>
<evidence type="ECO:0000256" key="6">
    <source>
        <dbReference type="ARBA" id="ARBA00023136"/>
    </source>
</evidence>
<keyword evidence="5 7" id="KW-1133">Transmembrane helix</keyword>
<name>A0A3D8P8Y6_9RHOB</name>
<dbReference type="RefSeq" id="WP_115757231.1">
    <property type="nucleotide sequence ID" value="NZ_QFCQ01000158.1"/>
</dbReference>
<dbReference type="Pfam" id="PF03547">
    <property type="entry name" value="Mem_trans"/>
    <property type="match status" value="1"/>
</dbReference>
<dbReference type="GO" id="GO:0055085">
    <property type="term" value="P:transmembrane transport"/>
    <property type="evidence" value="ECO:0007669"/>
    <property type="project" value="InterPro"/>
</dbReference>
<protein>
    <submittedName>
        <fullName evidence="8">Permease</fullName>
    </submittedName>
</protein>
<evidence type="ECO:0000313" key="9">
    <source>
        <dbReference type="Proteomes" id="UP000256679"/>
    </source>
</evidence>
<dbReference type="Proteomes" id="UP000256679">
    <property type="component" value="Unassembled WGS sequence"/>
</dbReference>
<dbReference type="PANTHER" id="PTHR36838:SF1">
    <property type="entry name" value="SLR1864 PROTEIN"/>
    <property type="match status" value="1"/>
</dbReference>
<reference evidence="8 9" key="1">
    <citation type="submission" date="2018-05" db="EMBL/GenBank/DDBJ databases">
        <title>Whole genome sequencing of Paracoccus thiocyanatus SST.</title>
        <authorList>
            <person name="Ghosh W."/>
            <person name="Rameez M.J."/>
            <person name="Roy C."/>
        </authorList>
    </citation>
    <scope>NUCLEOTIDE SEQUENCE [LARGE SCALE GENOMIC DNA]</scope>
    <source>
        <strain evidence="8 9">SST</strain>
    </source>
</reference>
<feature type="transmembrane region" description="Helical" evidence="7">
    <location>
        <begin position="199"/>
        <end position="216"/>
    </location>
</feature>
<feature type="transmembrane region" description="Helical" evidence="7">
    <location>
        <begin position="65"/>
        <end position="84"/>
    </location>
</feature>
<feature type="transmembrane region" description="Helical" evidence="7">
    <location>
        <begin position="6"/>
        <end position="22"/>
    </location>
</feature>
<dbReference type="PANTHER" id="PTHR36838">
    <property type="entry name" value="AUXIN EFFLUX CARRIER FAMILY PROTEIN"/>
    <property type="match status" value="1"/>
</dbReference>
<evidence type="ECO:0000256" key="5">
    <source>
        <dbReference type="ARBA" id="ARBA00022989"/>
    </source>
</evidence>
<feature type="transmembrane region" description="Helical" evidence="7">
    <location>
        <begin position="236"/>
        <end position="256"/>
    </location>
</feature>
<dbReference type="EMBL" id="QFCQ01000158">
    <property type="protein sequence ID" value="RDW11907.1"/>
    <property type="molecule type" value="Genomic_DNA"/>
</dbReference>
<feature type="transmembrane region" description="Helical" evidence="7">
    <location>
        <begin position="125"/>
        <end position="146"/>
    </location>
</feature>
<feature type="transmembrane region" description="Helical" evidence="7">
    <location>
        <begin position="293"/>
        <end position="314"/>
    </location>
</feature>
<feature type="transmembrane region" description="Helical" evidence="7">
    <location>
        <begin position="167"/>
        <end position="187"/>
    </location>
</feature>
<feature type="transmembrane region" description="Helical" evidence="7">
    <location>
        <begin position="96"/>
        <end position="119"/>
    </location>
</feature>
<evidence type="ECO:0000256" key="1">
    <source>
        <dbReference type="ARBA" id="ARBA00004141"/>
    </source>
</evidence>
<keyword evidence="6 7" id="KW-0472">Membrane</keyword>
<evidence type="ECO:0000256" key="7">
    <source>
        <dbReference type="SAM" id="Phobius"/>
    </source>
</evidence>
<evidence type="ECO:0000256" key="4">
    <source>
        <dbReference type="ARBA" id="ARBA00022692"/>
    </source>
</evidence>
<keyword evidence="4 7" id="KW-0812">Transmembrane</keyword>
<comment type="caution">
    <text evidence="8">The sequence shown here is derived from an EMBL/GenBank/DDBJ whole genome shotgun (WGS) entry which is preliminary data.</text>
</comment>
<evidence type="ECO:0000313" key="8">
    <source>
        <dbReference type="EMBL" id="RDW11907.1"/>
    </source>
</evidence>
<proteinExistence type="predicted"/>